<keyword evidence="2" id="KW-0812">Transmembrane</keyword>
<dbReference type="InterPro" id="IPR036779">
    <property type="entry name" value="LysM_dom_sf"/>
</dbReference>
<feature type="compositionally biased region" description="Polar residues" evidence="1">
    <location>
        <begin position="336"/>
        <end position="345"/>
    </location>
</feature>
<gene>
    <name evidence="4" type="ORF">J2S57_001125</name>
</gene>
<dbReference type="RefSeq" id="WP_307239090.1">
    <property type="nucleotide sequence ID" value="NZ_JAUSQZ010000001.1"/>
</dbReference>
<reference evidence="4 5" key="1">
    <citation type="submission" date="2023-07" db="EMBL/GenBank/DDBJ databases">
        <title>Sequencing the genomes of 1000 actinobacteria strains.</title>
        <authorList>
            <person name="Klenk H.-P."/>
        </authorList>
    </citation>
    <scope>NUCLEOTIDE SEQUENCE [LARGE SCALE GENOMIC DNA]</scope>
    <source>
        <strain evidence="4 5">DSM 44388</strain>
    </source>
</reference>
<evidence type="ECO:0000259" key="3">
    <source>
        <dbReference type="PROSITE" id="PS51782"/>
    </source>
</evidence>
<organism evidence="4 5">
    <name type="scientific">Kineosporia succinea</name>
    <dbReference type="NCBI Taxonomy" id="84632"/>
    <lineage>
        <taxon>Bacteria</taxon>
        <taxon>Bacillati</taxon>
        <taxon>Actinomycetota</taxon>
        <taxon>Actinomycetes</taxon>
        <taxon>Kineosporiales</taxon>
        <taxon>Kineosporiaceae</taxon>
        <taxon>Kineosporia</taxon>
    </lineage>
</organism>
<keyword evidence="2" id="KW-1133">Transmembrane helix</keyword>
<keyword evidence="2" id="KW-0472">Membrane</keyword>
<feature type="domain" description="LysM" evidence="3">
    <location>
        <begin position="267"/>
        <end position="324"/>
    </location>
</feature>
<dbReference type="EMBL" id="JAUSQZ010000001">
    <property type="protein sequence ID" value="MDP9825376.1"/>
    <property type="molecule type" value="Genomic_DNA"/>
</dbReference>
<feature type="transmembrane region" description="Helical" evidence="2">
    <location>
        <begin position="12"/>
        <end position="34"/>
    </location>
</feature>
<proteinExistence type="predicted"/>
<evidence type="ECO:0000313" key="5">
    <source>
        <dbReference type="Proteomes" id="UP001235712"/>
    </source>
</evidence>
<dbReference type="InterPro" id="IPR018392">
    <property type="entry name" value="LysM"/>
</dbReference>
<keyword evidence="5" id="KW-1185">Reference proteome</keyword>
<evidence type="ECO:0000313" key="4">
    <source>
        <dbReference type="EMBL" id="MDP9825376.1"/>
    </source>
</evidence>
<feature type="region of interest" description="Disordered" evidence="1">
    <location>
        <begin position="186"/>
        <end position="221"/>
    </location>
</feature>
<dbReference type="Proteomes" id="UP001235712">
    <property type="component" value="Unassembled WGS sequence"/>
</dbReference>
<feature type="region of interest" description="Disordered" evidence="1">
    <location>
        <begin position="316"/>
        <end position="353"/>
    </location>
</feature>
<dbReference type="Gene3D" id="3.10.350.10">
    <property type="entry name" value="LysM domain"/>
    <property type="match status" value="1"/>
</dbReference>
<dbReference type="CDD" id="cd00118">
    <property type="entry name" value="LysM"/>
    <property type="match status" value="1"/>
</dbReference>
<comment type="caution">
    <text evidence="4">The sequence shown here is derived from an EMBL/GenBank/DDBJ whole genome shotgun (WGS) entry which is preliminary data.</text>
</comment>
<name>A0ABT9NYJ8_9ACTN</name>
<feature type="transmembrane region" description="Helical" evidence="2">
    <location>
        <begin position="104"/>
        <end position="128"/>
    </location>
</feature>
<feature type="transmembrane region" description="Helical" evidence="2">
    <location>
        <begin position="54"/>
        <end position="83"/>
    </location>
</feature>
<evidence type="ECO:0000256" key="1">
    <source>
        <dbReference type="SAM" id="MobiDB-lite"/>
    </source>
</evidence>
<dbReference type="PROSITE" id="PS51782">
    <property type="entry name" value="LYSM"/>
    <property type="match status" value="1"/>
</dbReference>
<accession>A0ABT9NYJ8</accession>
<sequence>MSQTHLSSSCPASRGAAVLLAGLTLAFGATLQLARLTIESWAELHVAQAISADAIFGFLAGTVATGATAWLLLALTLSAVAAWGGRSRAGSRLVRPATLAARRIAPATVRNAVAALLGVALVATPAAAQASSLPASTLSVSSERAATSRNSPAVAERASPLLLGAAHQAGENAGIVLVESRASTRASGPADVVTPPGQIPSRPTDSRTETRSGTGPDASAREKLLQLLSPGWTPDRPRPTAATSGHAADVGVVAAAPRRATRQPLGQHVVVKRGDTLWSIAAQYLGPGATDTQIAHEWPRWYRVNRHLIGADPHRLLPGERLRSPDSAAPQHHSDSSSLSTPRSASEQKEAGR</sequence>
<evidence type="ECO:0000256" key="2">
    <source>
        <dbReference type="SAM" id="Phobius"/>
    </source>
</evidence>
<protein>
    <submittedName>
        <fullName evidence="4">Nucleoid-associated protein YgaU</fullName>
    </submittedName>
</protein>
<dbReference type="Pfam" id="PF01476">
    <property type="entry name" value="LysM"/>
    <property type="match status" value="1"/>
</dbReference>